<dbReference type="AlphaFoldDB" id="A0A3R8KZ54"/>
<dbReference type="InterPro" id="IPR010982">
    <property type="entry name" value="Lambda_DNA-bd_dom_sf"/>
</dbReference>
<protein>
    <submittedName>
        <fullName evidence="5">Helix-turn-helix domain-containing protein</fullName>
    </submittedName>
</protein>
<dbReference type="InterPro" id="IPR052359">
    <property type="entry name" value="HTH-type_reg/antitoxin"/>
</dbReference>
<dbReference type="Gene3D" id="1.10.260.40">
    <property type="entry name" value="lambda repressor-like DNA-binding domains"/>
    <property type="match status" value="1"/>
</dbReference>
<evidence type="ECO:0000256" key="2">
    <source>
        <dbReference type="ARBA" id="ARBA00023125"/>
    </source>
</evidence>
<evidence type="ECO:0000256" key="3">
    <source>
        <dbReference type="ARBA" id="ARBA00023163"/>
    </source>
</evidence>
<keyword evidence="6" id="KW-1185">Reference proteome</keyword>
<keyword evidence="3" id="KW-0804">Transcription</keyword>
<dbReference type="PANTHER" id="PTHR36511">
    <property type="entry name" value="MERR FAMILY BACTERIAL REGULATORY PROTEIN"/>
    <property type="match status" value="1"/>
</dbReference>
<dbReference type="Proteomes" id="UP000274920">
    <property type="component" value="Unassembled WGS sequence"/>
</dbReference>
<dbReference type="PANTHER" id="PTHR36511:SF3">
    <property type="entry name" value="ANTITOXIN HIGA-2"/>
    <property type="match status" value="1"/>
</dbReference>
<dbReference type="InterPro" id="IPR001387">
    <property type="entry name" value="Cro/C1-type_HTH"/>
</dbReference>
<name>A0A3R8KZ54_9FIRM</name>
<dbReference type="GO" id="GO:0003677">
    <property type="term" value="F:DNA binding"/>
    <property type="evidence" value="ECO:0007669"/>
    <property type="project" value="UniProtKB-KW"/>
</dbReference>
<proteinExistence type="predicted"/>
<keyword evidence="1" id="KW-0805">Transcription regulation</keyword>
<feature type="domain" description="HTH cro/C1-type" evidence="4">
    <location>
        <begin position="46"/>
        <end position="99"/>
    </location>
</feature>
<sequence>MAMASVYDSIMTGLTEALEDAGSKDKKLKRRVVSVIPVKVYNADEIQDIRRKTGLSQKLFASYMGVSLKTVEAWEAGTNHPSGTASRILSMMEMDADLINNFPFVQI</sequence>
<accession>A0A3R8KZ54</accession>
<evidence type="ECO:0000313" key="6">
    <source>
        <dbReference type="Proteomes" id="UP000274920"/>
    </source>
</evidence>
<evidence type="ECO:0000259" key="4">
    <source>
        <dbReference type="PROSITE" id="PS50943"/>
    </source>
</evidence>
<keyword evidence="2" id="KW-0238">DNA-binding</keyword>
<dbReference type="EMBL" id="RHJS01000002">
    <property type="protein sequence ID" value="RRK31585.1"/>
    <property type="molecule type" value="Genomic_DNA"/>
</dbReference>
<dbReference type="SUPFAM" id="SSF47413">
    <property type="entry name" value="lambda repressor-like DNA-binding domains"/>
    <property type="match status" value="1"/>
</dbReference>
<dbReference type="Pfam" id="PF01381">
    <property type="entry name" value="HTH_3"/>
    <property type="match status" value="1"/>
</dbReference>
<dbReference type="PROSITE" id="PS50943">
    <property type="entry name" value="HTH_CROC1"/>
    <property type="match status" value="1"/>
</dbReference>
<dbReference type="CDD" id="cd00093">
    <property type="entry name" value="HTH_XRE"/>
    <property type="match status" value="1"/>
</dbReference>
<organism evidence="5 6">
    <name type="scientific">Schaedlerella arabinosiphila</name>
    <dbReference type="NCBI Taxonomy" id="2044587"/>
    <lineage>
        <taxon>Bacteria</taxon>
        <taxon>Bacillati</taxon>
        <taxon>Bacillota</taxon>
        <taxon>Clostridia</taxon>
        <taxon>Lachnospirales</taxon>
        <taxon>Lachnospiraceae</taxon>
        <taxon>Schaedlerella</taxon>
    </lineage>
</organism>
<evidence type="ECO:0000256" key="1">
    <source>
        <dbReference type="ARBA" id="ARBA00023015"/>
    </source>
</evidence>
<reference evidence="5" key="1">
    <citation type="submission" date="2018-10" db="EMBL/GenBank/DDBJ databases">
        <title>Schaedlerella arabinophila gen. nov. sp. nov., isolated from the mouse intestinal tract and comparative analysis with the genome of the closely related altered Schaedler flora strain ASF502.</title>
        <authorList>
            <person name="Miyake S."/>
            <person name="Soh M."/>
            <person name="Seedorf H."/>
        </authorList>
    </citation>
    <scope>NUCLEOTIDE SEQUENCE [LARGE SCALE GENOMIC DNA]</scope>
    <source>
        <strain evidence="5">DSM 106076</strain>
    </source>
</reference>
<gene>
    <name evidence="5" type="ORF">EBB54_09610</name>
</gene>
<evidence type="ECO:0000313" key="5">
    <source>
        <dbReference type="EMBL" id="RRK31585.1"/>
    </source>
</evidence>
<comment type="caution">
    <text evidence="5">The sequence shown here is derived from an EMBL/GenBank/DDBJ whole genome shotgun (WGS) entry which is preliminary data.</text>
</comment>